<gene>
    <name evidence="2" type="ORF">DEA37_0011547</name>
</gene>
<evidence type="ECO:0000313" key="2">
    <source>
        <dbReference type="EMBL" id="KAA3670580.1"/>
    </source>
</evidence>
<dbReference type="EMBL" id="QNGE01009396">
    <property type="protein sequence ID" value="KAA3670580.1"/>
    <property type="molecule type" value="Genomic_DNA"/>
</dbReference>
<reference evidence="2 3" key="1">
    <citation type="journal article" date="2019" name="Gigascience">
        <title>Whole-genome sequence of the oriental lung fluke Paragonimus westermani.</title>
        <authorList>
            <person name="Oey H."/>
            <person name="Zakrzewski M."/>
            <person name="Narain K."/>
            <person name="Devi K.R."/>
            <person name="Agatsuma T."/>
            <person name="Nawaratna S."/>
            <person name="Gobert G.N."/>
            <person name="Jones M.K."/>
            <person name="Ragan M.A."/>
            <person name="McManus D.P."/>
            <person name="Krause L."/>
        </authorList>
    </citation>
    <scope>NUCLEOTIDE SEQUENCE [LARGE SCALE GENOMIC DNA]</scope>
    <source>
        <strain evidence="2 3">IND2009</strain>
    </source>
</reference>
<dbReference type="SUPFAM" id="SSF56300">
    <property type="entry name" value="Metallo-dependent phosphatases"/>
    <property type="match status" value="1"/>
</dbReference>
<accession>A0A5J4N5E1</accession>
<dbReference type="GO" id="GO:0016787">
    <property type="term" value="F:hydrolase activity"/>
    <property type="evidence" value="ECO:0007669"/>
    <property type="project" value="InterPro"/>
</dbReference>
<dbReference type="Gene3D" id="3.60.21.10">
    <property type="match status" value="1"/>
</dbReference>
<dbReference type="PANTHER" id="PTHR14795">
    <property type="entry name" value="HELICASE RELATED"/>
    <property type="match status" value="1"/>
</dbReference>
<dbReference type="InterPro" id="IPR029052">
    <property type="entry name" value="Metallo-depent_PP-like"/>
</dbReference>
<dbReference type="Proteomes" id="UP000324629">
    <property type="component" value="Unassembled WGS sequence"/>
</dbReference>
<dbReference type="AlphaFoldDB" id="A0A5J4N5E1"/>
<comment type="caution">
    <text evidence="2">The sequence shown here is derived from an EMBL/GenBank/DDBJ whole genome shotgun (WGS) entry which is preliminary data.</text>
</comment>
<dbReference type="InterPro" id="IPR004843">
    <property type="entry name" value="Calcineurin-like_PHP"/>
</dbReference>
<evidence type="ECO:0000259" key="1">
    <source>
        <dbReference type="Pfam" id="PF00149"/>
    </source>
</evidence>
<evidence type="ECO:0000313" key="3">
    <source>
        <dbReference type="Proteomes" id="UP000324629"/>
    </source>
</evidence>
<dbReference type="PANTHER" id="PTHR14795:SF0">
    <property type="entry name" value="TRANSMEMBRANE PROTEIN 62"/>
    <property type="match status" value="1"/>
</dbReference>
<feature type="non-terminal residue" evidence="2">
    <location>
        <position position="258"/>
    </location>
</feature>
<keyword evidence="3" id="KW-1185">Reference proteome</keyword>
<sequence length="258" mass="29627">MKFDSGNLFVIHGAQSVVDITKVDLKEDLVIWLLSGLSFPYHHQLAAKRGLMTLEMIKRTFPRIDKRAFHTLYRVYIRPLLEYANQVVYTGLKKDILAIERVQRVNRKPPEIETNKLTGSGLVYLVDLRSHIVAESALRTPIPEATPSLIAADDLSNIFWFIQVSDLHISVFDKVTRVTDFENFCENNIKIIRPELLIVSGDLTDAKTPNKHASLQLKSEWEIYASIIRKTKLLNITHWLDIRGNHDSFNVPRLIDDV</sequence>
<name>A0A5J4N5E1_9TREM</name>
<organism evidence="2 3">
    <name type="scientific">Paragonimus westermani</name>
    <dbReference type="NCBI Taxonomy" id="34504"/>
    <lineage>
        <taxon>Eukaryota</taxon>
        <taxon>Metazoa</taxon>
        <taxon>Spiralia</taxon>
        <taxon>Lophotrochozoa</taxon>
        <taxon>Platyhelminthes</taxon>
        <taxon>Trematoda</taxon>
        <taxon>Digenea</taxon>
        <taxon>Plagiorchiida</taxon>
        <taxon>Troglotremata</taxon>
        <taxon>Troglotrematidae</taxon>
        <taxon>Paragonimus</taxon>
    </lineage>
</organism>
<proteinExistence type="predicted"/>
<protein>
    <recommendedName>
        <fullName evidence="1">Calcineurin-like phosphoesterase domain-containing protein</fullName>
    </recommendedName>
</protein>
<feature type="domain" description="Calcineurin-like phosphoesterase" evidence="1">
    <location>
        <begin position="160"/>
        <end position="247"/>
    </location>
</feature>
<dbReference type="Pfam" id="PF00149">
    <property type="entry name" value="Metallophos"/>
    <property type="match status" value="1"/>
</dbReference>